<evidence type="ECO:0000256" key="2">
    <source>
        <dbReference type="ARBA" id="ARBA00022771"/>
    </source>
</evidence>
<evidence type="ECO:0000256" key="4">
    <source>
        <dbReference type="PROSITE-ProRule" id="PRU00134"/>
    </source>
</evidence>
<protein>
    <recommendedName>
        <fullName evidence="5">MYND-type domain-containing protein</fullName>
    </recommendedName>
</protein>
<organism evidence="6 7">
    <name type="scientific">Aureobasidium pullulans</name>
    <name type="common">Black yeast</name>
    <name type="synonym">Pullularia pullulans</name>
    <dbReference type="NCBI Taxonomy" id="5580"/>
    <lineage>
        <taxon>Eukaryota</taxon>
        <taxon>Fungi</taxon>
        <taxon>Dikarya</taxon>
        <taxon>Ascomycota</taxon>
        <taxon>Pezizomycotina</taxon>
        <taxon>Dothideomycetes</taxon>
        <taxon>Dothideomycetidae</taxon>
        <taxon>Dothideales</taxon>
        <taxon>Saccotheciaceae</taxon>
        <taxon>Aureobasidium</taxon>
    </lineage>
</organism>
<dbReference type="Gene3D" id="6.10.140.2220">
    <property type="match status" value="1"/>
</dbReference>
<keyword evidence="3" id="KW-0862">Zinc</keyword>
<keyword evidence="1" id="KW-0479">Metal-binding</keyword>
<dbReference type="EMBL" id="QZBJ01000054">
    <property type="protein sequence ID" value="THY71761.1"/>
    <property type="molecule type" value="Genomic_DNA"/>
</dbReference>
<name>A0AB38LQU2_AURPU</name>
<evidence type="ECO:0000256" key="3">
    <source>
        <dbReference type="ARBA" id="ARBA00022833"/>
    </source>
</evidence>
<dbReference type="AlphaFoldDB" id="A0AB38LQU2"/>
<evidence type="ECO:0000313" key="7">
    <source>
        <dbReference type="Proteomes" id="UP000305064"/>
    </source>
</evidence>
<sequence length="385" mass="43665">MTHATMAPINNHCAVCSEPGKLCGSCENIYYCGPVCQKDDWKVHKLLCRSFKAAREPPGPNMMRVITFPFEASKPEFRWMPIRPGKVQCPVVGNYFDPSFGSTKHAQTNAMGFPQDPKTGKKLALRITVRVRDTSMFDGASLNRAVNHLCDGTTHQLFKGPALAYGTGVGSEDGKHVNLDTTHLNVLKDWLVIGFCVNKNQEAYLARYNEENTMFGSGIPKDCANEMSTELRKKGENPPTFHPQDFDTPEFLQWYEDLEQFKQKWVAKKQAEQVANGIRVPVKFPHPIGEEELAWRTEMRMSGRMLNHDIMMHIMKDSAARICGAPANPNFITSMSTWKFEWLQNWGNLDRENEVQASLITRQDQIDKPLQQAREAHMEDSQAVL</sequence>
<dbReference type="Pfam" id="PF01753">
    <property type="entry name" value="zf-MYND"/>
    <property type="match status" value="1"/>
</dbReference>
<comment type="caution">
    <text evidence="6">The sequence shown here is derived from an EMBL/GenBank/DDBJ whole genome shotgun (WGS) entry which is preliminary data.</text>
</comment>
<dbReference type="PROSITE" id="PS50865">
    <property type="entry name" value="ZF_MYND_2"/>
    <property type="match status" value="1"/>
</dbReference>
<reference evidence="6 7" key="1">
    <citation type="submission" date="2018-10" db="EMBL/GenBank/DDBJ databases">
        <title>Fifty Aureobasidium pullulans genomes reveal a recombining polyextremotolerant generalist.</title>
        <authorList>
            <person name="Gostincar C."/>
            <person name="Turk M."/>
            <person name="Zajc J."/>
            <person name="Gunde-Cimerman N."/>
        </authorList>
    </citation>
    <scope>NUCLEOTIDE SEQUENCE [LARGE SCALE GENOMIC DNA]</scope>
    <source>
        <strain evidence="6 7">EXF-4256</strain>
    </source>
</reference>
<feature type="domain" description="MYND-type" evidence="5">
    <location>
        <begin position="13"/>
        <end position="48"/>
    </location>
</feature>
<gene>
    <name evidence="6" type="ORF">D6C94_07368</name>
</gene>
<dbReference type="InterPro" id="IPR002893">
    <property type="entry name" value="Znf_MYND"/>
</dbReference>
<accession>A0AB38LQU2</accession>
<evidence type="ECO:0000313" key="6">
    <source>
        <dbReference type="EMBL" id="THY71761.1"/>
    </source>
</evidence>
<dbReference type="GO" id="GO:0008270">
    <property type="term" value="F:zinc ion binding"/>
    <property type="evidence" value="ECO:0007669"/>
    <property type="project" value="UniProtKB-KW"/>
</dbReference>
<evidence type="ECO:0000259" key="5">
    <source>
        <dbReference type="PROSITE" id="PS50865"/>
    </source>
</evidence>
<evidence type="ECO:0000256" key="1">
    <source>
        <dbReference type="ARBA" id="ARBA00022723"/>
    </source>
</evidence>
<keyword evidence="2 4" id="KW-0863">Zinc-finger</keyword>
<dbReference type="Proteomes" id="UP000305064">
    <property type="component" value="Unassembled WGS sequence"/>
</dbReference>
<proteinExistence type="predicted"/>
<dbReference type="SUPFAM" id="SSF144232">
    <property type="entry name" value="HIT/MYND zinc finger-like"/>
    <property type="match status" value="1"/>
</dbReference>